<dbReference type="InterPro" id="IPR010195">
    <property type="entry name" value="Uncharacterised_peroxidase-rel"/>
</dbReference>
<dbReference type="InterPro" id="IPR029032">
    <property type="entry name" value="AhpD-like"/>
</dbReference>
<dbReference type="PANTHER" id="PTHR35446:SF3">
    <property type="entry name" value="CMD DOMAIN-CONTAINING PROTEIN"/>
    <property type="match status" value="1"/>
</dbReference>
<proteinExistence type="predicted"/>
<protein>
    <recommendedName>
        <fullName evidence="1">Carboxymuconolactone decarboxylase-like domain-containing protein</fullName>
    </recommendedName>
</protein>
<dbReference type="GO" id="GO:0051920">
    <property type="term" value="F:peroxiredoxin activity"/>
    <property type="evidence" value="ECO:0007669"/>
    <property type="project" value="InterPro"/>
</dbReference>
<dbReference type="eggNOG" id="COG2128">
    <property type="taxonomic scope" value="Bacteria"/>
</dbReference>
<dbReference type="InterPro" id="IPR004675">
    <property type="entry name" value="AhpD_core"/>
</dbReference>
<accession>M4Z113</accession>
<dbReference type="InterPro" id="IPR003779">
    <property type="entry name" value="CMD-like"/>
</dbReference>
<dbReference type="Gene3D" id="1.20.1290.10">
    <property type="entry name" value="AhpD-like"/>
    <property type="match status" value="1"/>
</dbReference>
<dbReference type="AlphaFoldDB" id="M4Z113"/>
<dbReference type="SUPFAM" id="SSF69118">
    <property type="entry name" value="AhpD-like"/>
    <property type="match status" value="1"/>
</dbReference>
<dbReference type="GeneID" id="301814771"/>
<name>M4Z113_9BRAD</name>
<dbReference type="PANTHER" id="PTHR35446">
    <property type="entry name" value="SI:CH211-175M2.5"/>
    <property type="match status" value="1"/>
</dbReference>
<organism evidence="2 3">
    <name type="scientific">Bradyrhizobium oligotrophicum S58</name>
    <dbReference type="NCBI Taxonomy" id="1245469"/>
    <lineage>
        <taxon>Bacteria</taxon>
        <taxon>Pseudomonadati</taxon>
        <taxon>Pseudomonadota</taxon>
        <taxon>Alphaproteobacteria</taxon>
        <taxon>Hyphomicrobiales</taxon>
        <taxon>Nitrobacteraceae</taxon>
        <taxon>Bradyrhizobium</taxon>
    </lineage>
</organism>
<keyword evidence="3" id="KW-1185">Reference proteome</keyword>
<dbReference type="HOGENOM" id="CLU_082760_5_0_5"/>
<dbReference type="PATRIC" id="fig|1245469.3.peg.793"/>
<feature type="domain" description="Carboxymuconolactone decarboxylase-like" evidence="1">
    <location>
        <begin position="45"/>
        <end position="115"/>
    </location>
</feature>
<sequence length="183" mass="18710">MPRIALVDTTRADAGVVAALSAVKAKIGMTPNLFSTLAQSGATLNGYLAFSDALAKGALSARQREIIALAVAQANGCEYCLSAHSLMGKGAGLSPDGLRKAREGTADNATDAAVARLARRVVETKGQVADADLATARAAGLDDGRLVEIIANVAINVLTNYINNAAHTDIDFPKVGLALQPVG</sequence>
<dbReference type="NCBIfam" id="TIGR01926">
    <property type="entry name" value="peroxid_rel"/>
    <property type="match status" value="1"/>
</dbReference>
<dbReference type="EMBL" id="AP012603">
    <property type="protein sequence ID" value="BAM86788.1"/>
    <property type="molecule type" value="Genomic_DNA"/>
</dbReference>
<dbReference type="Pfam" id="PF02627">
    <property type="entry name" value="CMD"/>
    <property type="match status" value="1"/>
</dbReference>
<gene>
    <name evidence="2" type="ORF">S58_07750</name>
</gene>
<evidence type="ECO:0000313" key="2">
    <source>
        <dbReference type="EMBL" id="BAM86788.1"/>
    </source>
</evidence>
<dbReference type="KEGG" id="aol:S58_07750"/>
<reference evidence="2 3" key="1">
    <citation type="journal article" date="2013" name="Appl. Environ. Microbiol.">
        <title>Genome analysis suggests that the soil oligotrophic bacterium Agromonas oligotrophica (Bradyrhizobium oligotrophicum) is a nitrogen-fixing symbiont of Aeschynomene indica.</title>
        <authorList>
            <person name="Okubo T."/>
            <person name="Fukushima S."/>
            <person name="Itakura M."/>
            <person name="Oshima K."/>
            <person name="Longtonglang A."/>
            <person name="Teaumroong N."/>
            <person name="Mitsui H."/>
            <person name="Hattori M."/>
            <person name="Hattori R."/>
            <person name="Hattori T."/>
            <person name="Minamisawa K."/>
        </authorList>
    </citation>
    <scope>NUCLEOTIDE SEQUENCE [LARGE SCALE GENOMIC DNA]</scope>
    <source>
        <strain evidence="2 3">S58</strain>
    </source>
</reference>
<dbReference type="NCBIfam" id="TIGR00778">
    <property type="entry name" value="ahpD_dom"/>
    <property type="match status" value="1"/>
</dbReference>
<evidence type="ECO:0000259" key="1">
    <source>
        <dbReference type="Pfam" id="PF02627"/>
    </source>
</evidence>
<dbReference type="Proteomes" id="UP000011841">
    <property type="component" value="Chromosome"/>
</dbReference>
<dbReference type="OrthoDB" id="9808310at2"/>
<dbReference type="STRING" id="1245469.S58_07750"/>
<evidence type="ECO:0000313" key="3">
    <source>
        <dbReference type="Proteomes" id="UP000011841"/>
    </source>
</evidence>
<dbReference type="RefSeq" id="WP_015663924.1">
    <property type="nucleotide sequence ID" value="NC_020453.1"/>
</dbReference>